<feature type="compositionally biased region" description="Polar residues" evidence="1">
    <location>
        <begin position="398"/>
        <end position="414"/>
    </location>
</feature>
<feature type="compositionally biased region" description="Basic residues" evidence="1">
    <location>
        <begin position="422"/>
        <end position="431"/>
    </location>
</feature>
<name>A0A9P8AXK5_9AGAR</name>
<dbReference type="GeneID" id="66107458"/>
<feature type="compositionally biased region" description="Basic and acidic residues" evidence="1">
    <location>
        <begin position="459"/>
        <end position="476"/>
    </location>
</feature>
<proteinExistence type="predicted"/>
<protein>
    <submittedName>
        <fullName evidence="2">Uncharacterized protein</fullName>
    </submittedName>
</protein>
<dbReference type="EMBL" id="MU250525">
    <property type="protein sequence ID" value="KAG7451326.1"/>
    <property type="molecule type" value="Genomic_DNA"/>
</dbReference>
<accession>A0A9P8AXK5</accession>
<evidence type="ECO:0000313" key="3">
    <source>
        <dbReference type="Proteomes" id="UP000812287"/>
    </source>
</evidence>
<feature type="region of interest" description="Disordered" evidence="1">
    <location>
        <begin position="321"/>
        <end position="513"/>
    </location>
</feature>
<feature type="compositionally biased region" description="Basic and acidic residues" evidence="1">
    <location>
        <begin position="432"/>
        <end position="445"/>
    </location>
</feature>
<keyword evidence="3" id="KW-1185">Reference proteome</keyword>
<feature type="compositionally biased region" description="Polar residues" evidence="1">
    <location>
        <begin position="117"/>
        <end position="136"/>
    </location>
</feature>
<evidence type="ECO:0000313" key="2">
    <source>
        <dbReference type="EMBL" id="KAG7451326.1"/>
    </source>
</evidence>
<comment type="caution">
    <text evidence="2">The sequence shown here is derived from an EMBL/GenBank/DDBJ whole genome shotgun (WGS) entry which is preliminary data.</text>
</comment>
<feature type="region of interest" description="Disordered" evidence="1">
    <location>
        <begin position="1"/>
        <end position="57"/>
    </location>
</feature>
<feature type="compositionally biased region" description="Basic and acidic residues" evidence="1">
    <location>
        <begin position="44"/>
        <end position="56"/>
    </location>
</feature>
<dbReference type="AlphaFoldDB" id="A0A9P8AXK5"/>
<feature type="compositionally biased region" description="Polar residues" evidence="1">
    <location>
        <begin position="327"/>
        <end position="340"/>
    </location>
</feature>
<dbReference type="RefSeq" id="XP_043044826.1">
    <property type="nucleotide sequence ID" value="XM_043185161.1"/>
</dbReference>
<organism evidence="2 3">
    <name type="scientific">Guyanagaster necrorhizus</name>
    <dbReference type="NCBI Taxonomy" id="856835"/>
    <lineage>
        <taxon>Eukaryota</taxon>
        <taxon>Fungi</taxon>
        <taxon>Dikarya</taxon>
        <taxon>Basidiomycota</taxon>
        <taxon>Agaricomycotina</taxon>
        <taxon>Agaricomycetes</taxon>
        <taxon>Agaricomycetidae</taxon>
        <taxon>Agaricales</taxon>
        <taxon>Marasmiineae</taxon>
        <taxon>Physalacriaceae</taxon>
        <taxon>Guyanagaster</taxon>
    </lineage>
</organism>
<evidence type="ECO:0000256" key="1">
    <source>
        <dbReference type="SAM" id="MobiDB-lite"/>
    </source>
</evidence>
<feature type="compositionally biased region" description="Basic and acidic residues" evidence="1">
    <location>
        <begin position="485"/>
        <end position="512"/>
    </location>
</feature>
<feature type="region of interest" description="Disordered" evidence="1">
    <location>
        <begin position="110"/>
        <end position="136"/>
    </location>
</feature>
<dbReference type="Proteomes" id="UP000812287">
    <property type="component" value="Unassembled WGS sequence"/>
</dbReference>
<feature type="compositionally biased region" description="Polar residues" evidence="1">
    <location>
        <begin position="1"/>
        <end position="16"/>
    </location>
</feature>
<feature type="compositionally biased region" description="Polar residues" evidence="1">
    <location>
        <begin position="446"/>
        <end position="458"/>
    </location>
</feature>
<gene>
    <name evidence="2" type="ORF">BT62DRAFT_927002</name>
</gene>
<reference evidence="2" key="1">
    <citation type="submission" date="2020-11" db="EMBL/GenBank/DDBJ databases">
        <title>Adaptations for nitrogen fixation in a non-lichenized fungal sporocarp promotes dispersal by wood-feeding termites.</title>
        <authorList>
            <consortium name="DOE Joint Genome Institute"/>
            <person name="Koch R.A."/>
            <person name="Yoon G."/>
            <person name="Arayal U."/>
            <person name="Lail K."/>
            <person name="Amirebrahimi M."/>
            <person name="Labutti K."/>
            <person name="Lipzen A."/>
            <person name="Riley R."/>
            <person name="Barry K."/>
            <person name="Henrissat B."/>
            <person name="Grigoriev I.V."/>
            <person name="Herr J.R."/>
            <person name="Aime M.C."/>
        </authorList>
    </citation>
    <scope>NUCLEOTIDE SEQUENCE</scope>
    <source>
        <strain evidence="2">MCA 3950</strain>
    </source>
</reference>
<dbReference type="OrthoDB" id="432299at2759"/>
<sequence>MTLQSRIDTAGQQKKLWSSPPEQIPLGHGHHIQPSANSLARRLRASEDRDSDDSLVHRISPCHSNLLSRIQGHEMYGNGDTNTEREDERALISDFMTVQSPFASENATKTLRRSAHFSRSATPTANPGSTLAQMFPDPSTSKYISSAAIQRKSILYEDSATPSSGSPQIRADVARTTLISAISQNAKLRRGPTTMDMSCLGGKVNAVVTNEANELFLDTIQRAKTELREKQAVTSDDESPASTFLKGLSPSLIKETKTWSQSLVSSVHTTAEPEKPKILPAAPRVMLSPGIRLVESMLQAGSDLTLPQPDEELEPDSIMHATRMPRPSSSYHRNNMPSHTVRSDSRTNRSFHNDASASRHHRYTSELKTRSSRHSKSPLRSFSPVNRKPSHYDARSPSPDTHQSRTPRIFSNQRSSHDQSRSPHRGRPEKRSHRDYSDPSPRRDNYSAQNRSTSSKCQSRYDRRRQYPDSSRRLNRESLSPARGDPSKRDSQWTTEAKTEHHTVYDEPEPMHNLHSVSDVPGVWAFQLSRDSPDILEYSFSVGEEIAAKWNLTRENNWVVTEEKTRDELFLHLICLPTALAVPTLDSLLIESSQEPKAVASALWNMQTEWPEQGSLIIEINPGKTTGRVLFPGDLSNIHNPLEITHAIQKGINTIRFVQLTGMQKSFFLLASQRDIPTLDLTVLDEILQFRTP</sequence>